<dbReference type="AlphaFoldDB" id="A0AAD7W6E7"/>
<dbReference type="Proteomes" id="UP001221898">
    <property type="component" value="Unassembled WGS sequence"/>
</dbReference>
<organism evidence="2 3">
    <name type="scientific">Aldrovandia affinis</name>
    <dbReference type="NCBI Taxonomy" id="143900"/>
    <lineage>
        <taxon>Eukaryota</taxon>
        <taxon>Metazoa</taxon>
        <taxon>Chordata</taxon>
        <taxon>Craniata</taxon>
        <taxon>Vertebrata</taxon>
        <taxon>Euteleostomi</taxon>
        <taxon>Actinopterygii</taxon>
        <taxon>Neopterygii</taxon>
        <taxon>Teleostei</taxon>
        <taxon>Notacanthiformes</taxon>
        <taxon>Halosauridae</taxon>
        <taxon>Aldrovandia</taxon>
    </lineage>
</organism>
<feature type="region of interest" description="Disordered" evidence="1">
    <location>
        <begin position="85"/>
        <end position="113"/>
    </location>
</feature>
<dbReference type="EMBL" id="JAINUG010000247">
    <property type="protein sequence ID" value="KAJ8385527.1"/>
    <property type="molecule type" value="Genomic_DNA"/>
</dbReference>
<proteinExistence type="predicted"/>
<accession>A0AAD7W6E7</accession>
<reference evidence="2" key="1">
    <citation type="journal article" date="2023" name="Science">
        <title>Genome structures resolve the early diversification of teleost fishes.</title>
        <authorList>
            <person name="Parey E."/>
            <person name="Louis A."/>
            <person name="Montfort J."/>
            <person name="Bouchez O."/>
            <person name="Roques C."/>
            <person name="Iampietro C."/>
            <person name="Lluch J."/>
            <person name="Castinel A."/>
            <person name="Donnadieu C."/>
            <person name="Desvignes T."/>
            <person name="Floi Bucao C."/>
            <person name="Jouanno E."/>
            <person name="Wen M."/>
            <person name="Mejri S."/>
            <person name="Dirks R."/>
            <person name="Jansen H."/>
            <person name="Henkel C."/>
            <person name="Chen W.J."/>
            <person name="Zahm M."/>
            <person name="Cabau C."/>
            <person name="Klopp C."/>
            <person name="Thompson A.W."/>
            <person name="Robinson-Rechavi M."/>
            <person name="Braasch I."/>
            <person name="Lecointre G."/>
            <person name="Bobe J."/>
            <person name="Postlethwait J.H."/>
            <person name="Berthelot C."/>
            <person name="Roest Crollius H."/>
            <person name="Guiguen Y."/>
        </authorList>
    </citation>
    <scope>NUCLEOTIDE SEQUENCE</scope>
    <source>
        <strain evidence="2">NC1722</strain>
    </source>
</reference>
<name>A0AAD7W6E7_9TELE</name>
<evidence type="ECO:0000256" key="1">
    <source>
        <dbReference type="SAM" id="MobiDB-lite"/>
    </source>
</evidence>
<keyword evidence="3" id="KW-1185">Reference proteome</keyword>
<evidence type="ECO:0000313" key="3">
    <source>
        <dbReference type="Proteomes" id="UP001221898"/>
    </source>
</evidence>
<sequence length="113" mass="12262">MDLNITHGGHCGNPGFAPECTKNRKNHRGRSPRAVPIVLCRRGNRCPMSAFKDINKEIRKQAVIFIIQHVRPVCPLQFPVSDVQSWMDGDVGGRGGQPTSNRSPTDAATGGGD</sequence>
<protein>
    <submittedName>
        <fullName evidence="2">Uncharacterized protein</fullName>
    </submittedName>
</protein>
<feature type="compositionally biased region" description="Polar residues" evidence="1">
    <location>
        <begin position="97"/>
        <end position="106"/>
    </location>
</feature>
<comment type="caution">
    <text evidence="2">The sequence shown here is derived from an EMBL/GenBank/DDBJ whole genome shotgun (WGS) entry which is preliminary data.</text>
</comment>
<evidence type="ECO:0000313" key="2">
    <source>
        <dbReference type="EMBL" id="KAJ8385527.1"/>
    </source>
</evidence>
<gene>
    <name evidence="2" type="ORF">AAFF_G00184810</name>
</gene>